<dbReference type="Gene3D" id="3.30.70.1520">
    <property type="entry name" value="Heterotetrameric sarcosine oxidase"/>
    <property type="match status" value="1"/>
</dbReference>
<sequence length="188" mass="19744">MINLTAVTALGGPSARVDHFNGVTVTECPDWALASVTARRGQSGQTADKARAMLGFALPDIGLCTGDGSLSAFWIGPEQWMIEAPHSSHEDLAAQLKTALGDSASITEQTDGWVRFDLTGPGCTSVLERLSNANTATMKSGSITRTGIHHLGCLLSCRSSGDHYSIWGPRSAAQTLHHAIDTVAKSAL</sequence>
<keyword evidence="2" id="KW-1185">Reference proteome</keyword>
<dbReference type="AlphaFoldDB" id="A0A3T0NA32"/>
<gene>
    <name evidence="1" type="ORF">EBB79_23420</name>
</gene>
<dbReference type="EMBL" id="CP033221">
    <property type="protein sequence ID" value="AZV80886.1"/>
    <property type="molecule type" value="Genomic_DNA"/>
</dbReference>
<geneLocation type="plasmid" evidence="1 2">
    <name>pW43B</name>
</geneLocation>
<reference evidence="1 2" key="1">
    <citation type="submission" date="2018-10" db="EMBL/GenBank/DDBJ databases">
        <title>Parasedimentitalea marina sp. nov., a psychrophilic bacterium isolated from deep seawater of the New Britain Trench.</title>
        <authorList>
            <person name="Cao J."/>
        </authorList>
    </citation>
    <scope>NUCLEOTIDE SEQUENCE [LARGE SCALE GENOMIC DNA]</scope>
    <source>
        <strain evidence="1 2">W43</strain>
        <plasmid evidence="1 2">pW43B</plasmid>
    </source>
</reference>
<evidence type="ECO:0000313" key="1">
    <source>
        <dbReference type="EMBL" id="AZV80886.1"/>
    </source>
</evidence>
<dbReference type="Proteomes" id="UP000283063">
    <property type="component" value="Plasmid pW43B"/>
</dbReference>
<protein>
    <submittedName>
        <fullName evidence="1">Sarcosine oxidase, gamma subunit</fullName>
    </submittedName>
</protein>
<dbReference type="SUPFAM" id="SSF103025">
    <property type="entry name" value="Folate-binding domain"/>
    <property type="match status" value="1"/>
</dbReference>
<evidence type="ECO:0000313" key="2">
    <source>
        <dbReference type="Proteomes" id="UP000283063"/>
    </source>
</evidence>
<organism evidence="1 2">
    <name type="scientific">Parasedimentitalea marina</name>
    <dbReference type="NCBI Taxonomy" id="2483033"/>
    <lineage>
        <taxon>Bacteria</taxon>
        <taxon>Pseudomonadati</taxon>
        <taxon>Pseudomonadota</taxon>
        <taxon>Alphaproteobacteria</taxon>
        <taxon>Rhodobacterales</taxon>
        <taxon>Paracoccaceae</taxon>
        <taxon>Parasedimentitalea</taxon>
    </lineage>
</organism>
<dbReference type="OrthoDB" id="7356349at2"/>
<keyword evidence="1" id="KW-0614">Plasmid</keyword>
<dbReference type="Gene3D" id="3.30.1360.120">
    <property type="entry name" value="Probable tRNA modification gtpase trme, domain 1"/>
    <property type="match status" value="1"/>
</dbReference>
<dbReference type="KEGG" id="sedi:EBB79_23420"/>
<dbReference type="InterPro" id="IPR027266">
    <property type="entry name" value="TrmE/GcvT-like"/>
</dbReference>
<proteinExistence type="predicted"/>
<accession>A0A3T0NA32</accession>
<dbReference type="RefSeq" id="WP_127751386.1">
    <property type="nucleotide sequence ID" value="NZ_CP033221.1"/>
</dbReference>
<name>A0A3T0NA32_9RHOB</name>